<name>A0ABP0DIL1_9PEZI</name>
<feature type="compositionally biased region" description="Low complexity" evidence="1">
    <location>
        <begin position="158"/>
        <end position="172"/>
    </location>
</feature>
<dbReference type="PANTHER" id="PTHR47251">
    <property type="entry name" value="FINGER DOMAIN PROTEIN, PUTATIVE (AFU_ORTHOLOGUE AFUA_3G04180)-RELATED"/>
    <property type="match status" value="1"/>
</dbReference>
<protein>
    <recommendedName>
        <fullName evidence="2">C2H2-type domain-containing protein</fullName>
    </recommendedName>
</protein>
<feature type="compositionally biased region" description="Acidic residues" evidence="1">
    <location>
        <begin position="179"/>
        <end position="190"/>
    </location>
</feature>
<accession>A0ABP0DIL1</accession>
<dbReference type="PROSITE" id="PS00028">
    <property type="entry name" value="ZINC_FINGER_C2H2_1"/>
    <property type="match status" value="1"/>
</dbReference>
<evidence type="ECO:0000259" key="2">
    <source>
        <dbReference type="PROSITE" id="PS00028"/>
    </source>
</evidence>
<proteinExistence type="predicted"/>
<feature type="compositionally biased region" description="Polar residues" evidence="1">
    <location>
        <begin position="145"/>
        <end position="157"/>
    </location>
</feature>
<evidence type="ECO:0000256" key="1">
    <source>
        <dbReference type="SAM" id="MobiDB-lite"/>
    </source>
</evidence>
<comment type="caution">
    <text evidence="3">The sequence shown here is derived from an EMBL/GenBank/DDBJ whole genome shotgun (WGS) entry which is preliminary data.</text>
</comment>
<feature type="compositionally biased region" description="Low complexity" evidence="1">
    <location>
        <begin position="94"/>
        <end position="103"/>
    </location>
</feature>
<reference evidence="3 4" key="1">
    <citation type="submission" date="2024-01" db="EMBL/GenBank/DDBJ databases">
        <authorList>
            <person name="Allen C."/>
            <person name="Tagirdzhanova G."/>
        </authorList>
    </citation>
    <scope>NUCLEOTIDE SEQUENCE [LARGE SCALE GENOMIC DNA]</scope>
    <source>
        <strain evidence="3 4">CBS 573.63</strain>
    </source>
</reference>
<feature type="region of interest" description="Disordered" evidence="1">
    <location>
        <begin position="122"/>
        <end position="198"/>
    </location>
</feature>
<feature type="domain" description="C2H2-type" evidence="2">
    <location>
        <begin position="25"/>
        <end position="47"/>
    </location>
</feature>
<dbReference type="InterPro" id="IPR036236">
    <property type="entry name" value="Znf_C2H2_sf"/>
</dbReference>
<dbReference type="Proteomes" id="UP001642501">
    <property type="component" value="Unassembled WGS sequence"/>
</dbReference>
<evidence type="ECO:0000313" key="4">
    <source>
        <dbReference type="Proteomes" id="UP001642501"/>
    </source>
</evidence>
<organism evidence="3 4">
    <name type="scientific">Sporothrix epigloea</name>
    <dbReference type="NCBI Taxonomy" id="1892477"/>
    <lineage>
        <taxon>Eukaryota</taxon>
        <taxon>Fungi</taxon>
        <taxon>Dikarya</taxon>
        <taxon>Ascomycota</taxon>
        <taxon>Pezizomycotina</taxon>
        <taxon>Sordariomycetes</taxon>
        <taxon>Sordariomycetidae</taxon>
        <taxon>Ophiostomatales</taxon>
        <taxon>Ophiostomataceae</taxon>
        <taxon>Sporothrix</taxon>
    </lineage>
</organism>
<sequence>MPSRFQTLPPAQTESAREARRAFFCQLCQKGYARMNEYESHLSSYDHAHKQRLKDLKAMQRDPAVAERARQLEAKAADGVISIKLDSGDDNHKSGAATSSSKKGGFRKGGFKTAFAAVADEGQSGQAALAPPEPMVDDPNVSEGPLSSTSAPTTTVFSSLPPSNPLPAAGASWLSASIDESDTDEDDYELYDPYKPTD</sequence>
<dbReference type="InterPro" id="IPR013087">
    <property type="entry name" value="Znf_C2H2_type"/>
</dbReference>
<gene>
    <name evidence="3" type="ORF">SEPCBS57363_002926</name>
</gene>
<keyword evidence="4" id="KW-1185">Reference proteome</keyword>
<feature type="region of interest" description="Disordered" evidence="1">
    <location>
        <begin position="84"/>
        <end position="108"/>
    </location>
</feature>
<evidence type="ECO:0000313" key="3">
    <source>
        <dbReference type="EMBL" id="CAK7268103.1"/>
    </source>
</evidence>
<dbReference type="EMBL" id="CAWUOM010000042">
    <property type="protein sequence ID" value="CAK7268103.1"/>
    <property type="molecule type" value="Genomic_DNA"/>
</dbReference>
<dbReference type="PANTHER" id="PTHR47251:SF1">
    <property type="entry name" value="FINGER DOMAIN PROTEIN, PUTATIVE (AFU_ORTHOLOGUE AFUA_3G04180)-RELATED"/>
    <property type="match status" value="1"/>
</dbReference>
<dbReference type="SUPFAM" id="SSF57667">
    <property type="entry name" value="beta-beta-alpha zinc fingers"/>
    <property type="match status" value="1"/>
</dbReference>